<dbReference type="NCBIfam" id="TIGR01730">
    <property type="entry name" value="RND_mfp"/>
    <property type="match status" value="1"/>
</dbReference>
<evidence type="ECO:0000256" key="3">
    <source>
        <dbReference type="ARBA" id="ARBA00022448"/>
    </source>
</evidence>
<dbReference type="Pfam" id="PF25917">
    <property type="entry name" value="BSH_RND"/>
    <property type="match status" value="1"/>
</dbReference>
<reference evidence="7 8" key="1">
    <citation type="submission" date="2018-08" db="EMBL/GenBank/DDBJ databases">
        <title>Flavobacterium tibetense sp. nov., isolated from a wetland YonghuCo on Tibetan Plateau.</title>
        <authorList>
            <person name="Phurbu D."/>
            <person name="Lu H."/>
            <person name="Xing P."/>
        </authorList>
    </citation>
    <scope>NUCLEOTIDE SEQUENCE [LARGE SCALE GENOMIC DNA]</scope>
    <source>
        <strain evidence="7 8">DJC</strain>
    </source>
</reference>
<evidence type="ECO:0000256" key="2">
    <source>
        <dbReference type="ARBA" id="ARBA00009477"/>
    </source>
</evidence>
<dbReference type="OrthoDB" id="9806939at2"/>
<name>A0A411Z1C8_9RHOB</name>
<proteinExistence type="inferred from homology"/>
<dbReference type="SUPFAM" id="SSF111369">
    <property type="entry name" value="HlyD-like secretion proteins"/>
    <property type="match status" value="1"/>
</dbReference>
<feature type="domain" description="Multidrug resistance protein MdtA-like C-terminal permuted SH3" evidence="6">
    <location>
        <begin position="280"/>
        <end position="342"/>
    </location>
</feature>
<dbReference type="Pfam" id="PF25967">
    <property type="entry name" value="RND-MFP_C"/>
    <property type="match status" value="1"/>
</dbReference>
<dbReference type="Proteomes" id="UP000284547">
    <property type="component" value="Unassembled WGS sequence"/>
</dbReference>
<dbReference type="PANTHER" id="PTHR30469">
    <property type="entry name" value="MULTIDRUG RESISTANCE PROTEIN MDTA"/>
    <property type="match status" value="1"/>
</dbReference>
<dbReference type="InterPro" id="IPR058625">
    <property type="entry name" value="MdtA-like_BSH"/>
</dbReference>
<comment type="subcellular location">
    <subcellularLocation>
        <location evidence="1">Cell envelope</location>
    </subcellularLocation>
</comment>
<evidence type="ECO:0000259" key="5">
    <source>
        <dbReference type="Pfam" id="PF25954"/>
    </source>
</evidence>
<dbReference type="EMBL" id="QWEY01000006">
    <property type="protein sequence ID" value="RGP36876.1"/>
    <property type="molecule type" value="Genomic_DNA"/>
</dbReference>
<dbReference type="PANTHER" id="PTHR30469:SF11">
    <property type="entry name" value="BLL4320 PROTEIN"/>
    <property type="match status" value="1"/>
</dbReference>
<dbReference type="InterPro" id="IPR006143">
    <property type="entry name" value="RND_pump_MFP"/>
</dbReference>
<sequence length="368" mass="38683">MAKRLIIAILLLGLVVGGIVWFKYFRDGMIAQFMAGRVPPPVPVTVQMVDPVTWTPGIDAVGTAISARGVDLAIEAGGLVRSIGFASNDRVTEGQILLQIDDDSERAALAAAEAALGVTQTEAVRAATLTERGVGTANAVETALAQEQSARAQVAQVQTALDAKTLTAPFEGVIGIPRVEVGQYVTPGAIYATLQDLDQMFVDFTVPEQQIGALDLGREITVSTDVGSFSAEGRISGIEPQVDPRTRLVSVRAIVDNPGARLYPGQFLRVRVALPAEEGVITVPQTAVISSLYGDSIYVVKPDGDGLKVEQAFVTLGRRADDRIEVISGIADGDQIVTSGQNRLSNAAKVVIDDTVELSPPATAPASE</sequence>
<dbReference type="Gene3D" id="1.10.287.470">
    <property type="entry name" value="Helix hairpin bin"/>
    <property type="match status" value="1"/>
</dbReference>
<keyword evidence="8" id="KW-1185">Reference proteome</keyword>
<dbReference type="Gene3D" id="2.40.420.20">
    <property type="match status" value="1"/>
</dbReference>
<evidence type="ECO:0000313" key="8">
    <source>
        <dbReference type="Proteomes" id="UP000284547"/>
    </source>
</evidence>
<evidence type="ECO:0000313" key="7">
    <source>
        <dbReference type="EMBL" id="RGP36876.1"/>
    </source>
</evidence>
<dbReference type="Pfam" id="PF25954">
    <property type="entry name" value="Beta-barrel_RND_2"/>
    <property type="match status" value="1"/>
</dbReference>
<keyword evidence="3" id="KW-0813">Transport</keyword>
<feature type="domain" description="Multidrug resistance protein MdtA-like barrel-sandwich hybrid" evidence="4">
    <location>
        <begin position="77"/>
        <end position="189"/>
    </location>
</feature>
<comment type="similarity">
    <text evidence="2">Belongs to the membrane fusion protein (MFP) (TC 8.A.1) family.</text>
</comment>
<dbReference type="GO" id="GO:0015562">
    <property type="term" value="F:efflux transmembrane transporter activity"/>
    <property type="evidence" value="ECO:0007669"/>
    <property type="project" value="TreeGrafter"/>
</dbReference>
<evidence type="ECO:0000256" key="1">
    <source>
        <dbReference type="ARBA" id="ARBA00004196"/>
    </source>
</evidence>
<evidence type="ECO:0000259" key="4">
    <source>
        <dbReference type="Pfam" id="PF25917"/>
    </source>
</evidence>
<gene>
    <name evidence="7" type="ORF">D1012_12020</name>
</gene>
<dbReference type="RefSeq" id="WP_118152503.1">
    <property type="nucleotide sequence ID" value="NZ_QWEY01000006.1"/>
</dbReference>
<feature type="domain" description="CusB-like beta-barrel" evidence="5">
    <location>
        <begin position="202"/>
        <end position="273"/>
    </location>
</feature>
<dbReference type="FunFam" id="2.40.30.170:FF:000010">
    <property type="entry name" value="Efflux RND transporter periplasmic adaptor subunit"/>
    <property type="match status" value="1"/>
</dbReference>
<dbReference type="InterPro" id="IPR058792">
    <property type="entry name" value="Beta-barrel_RND_2"/>
</dbReference>
<evidence type="ECO:0000259" key="6">
    <source>
        <dbReference type="Pfam" id="PF25967"/>
    </source>
</evidence>
<protein>
    <submittedName>
        <fullName evidence="7">Efflux RND transporter periplasmic adaptor subunit</fullName>
    </submittedName>
</protein>
<dbReference type="Gene3D" id="2.40.30.170">
    <property type="match status" value="1"/>
</dbReference>
<comment type="caution">
    <text evidence="7">The sequence shown here is derived from an EMBL/GenBank/DDBJ whole genome shotgun (WGS) entry which is preliminary data.</text>
</comment>
<dbReference type="InterPro" id="IPR058627">
    <property type="entry name" value="MdtA-like_C"/>
</dbReference>
<dbReference type="Gene3D" id="2.40.50.100">
    <property type="match status" value="1"/>
</dbReference>
<dbReference type="AlphaFoldDB" id="A0A411Z1C8"/>
<organism evidence="7 8">
    <name type="scientific">Pseudotabrizicola alkalilacus</name>
    <dbReference type="NCBI Taxonomy" id="2305252"/>
    <lineage>
        <taxon>Bacteria</taxon>
        <taxon>Pseudomonadati</taxon>
        <taxon>Pseudomonadota</taxon>
        <taxon>Alphaproteobacteria</taxon>
        <taxon>Rhodobacterales</taxon>
        <taxon>Paracoccaceae</taxon>
        <taxon>Pseudotabrizicola</taxon>
    </lineage>
</organism>
<dbReference type="GO" id="GO:1990281">
    <property type="term" value="C:efflux pump complex"/>
    <property type="evidence" value="ECO:0007669"/>
    <property type="project" value="TreeGrafter"/>
</dbReference>
<accession>A0A411Z1C8</accession>